<accession>A0A2N0ZFR3</accession>
<comment type="similarity">
    <text evidence="1">Belongs to the PrpD family.</text>
</comment>
<gene>
    <name evidence="4" type="ORF">CWS20_14140</name>
</gene>
<dbReference type="AlphaFoldDB" id="A0A2N0ZFR3"/>
<protein>
    <recommendedName>
        <fullName evidence="6">MmgE/PrpD family protein</fullName>
    </recommendedName>
</protein>
<dbReference type="Pfam" id="PF03972">
    <property type="entry name" value="MmgE_PrpD_N"/>
    <property type="match status" value="1"/>
</dbReference>
<dbReference type="EMBL" id="PISD01000030">
    <property type="protein sequence ID" value="PKG28345.1"/>
    <property type="molecule type" value="Genomic_DNA"/>
</dbReference>
<dbReference type="RefSeq" id="WP_066189368.1">
    <property type="nucleotide sequence ID" value="NZ_JARMMB010000015.1"/>
</dbReference>
<sequence length="443" mass="49846">MEYQKLLSEYAINFQLHHVSEEVLQRAKLIILDSITAVIHGNQSSHMVKLQEDIGRNGAYEGSATIGGRDALVSPPMAAFINGISMVSEEMDEGNPIAKGHPSCHFFPSLLAHAETSQCNGRSFLESFIIGYEIAARAGAAITLREDIHPHGNWGVMGAVFALGKLKNYQASEYERGFYLSSSLPNVSLWQPVIEGHRLRDVYIGLNNMHTFLIDHLVKAGFSSSPDAVEQIYGSGIIGKRFQSEKLTENLGDEYYLLKTYFKFYDFCRFCHSPMDGVNKILEIETILPEDVERVDIFTYSMAAKLNNQNVKNEYAGKFSIPYAVASLFYPKGKQHEERLMFAKKVFVHENPNMTRLLPNKRNSRVELKMTNERQYTMAVSGASGDSNEANLEESVIAKNESILCKHFGIEQARMLVDKILSLEEIKDTSTITKLMKPAFELF</sequence>
<evidence type="ECO:0000259" key="2">
    <source>
        <dbReference type="Pfam" id="PF03972"/>
    </source>
</evidence>
<dbReference type="InterPro" id="IPR005656">
    <property type="entry name" value="MmgE_PrpD"/>
</dbReference>
<dbReference type="Gene3D" id="1.10.4100.10">
    <property type="entry name" value="2-methylcitrate dehydratase PrpD"/>
    <property type="match status" value="1"/>
</dbReference>
<dbReference type="InterPro" id="IPR042183">
    <property type="entry name" value="MmgE/PrpD_sf_1"/>
</dbReference>
<dbReference type="PANTHER" id="PTHR16943:SF8">
    <property type="entry name" value="2-METHYLCITRATE DEHYDRATASE"/>
    <property type="match status" value="1"/>
</dbReference>
<evidence type="ECO:0000256" key="1">
    <source>
        <dbReference type="ARBA" id="ARBA00006174"/>
    </source>
</evidence>
<organism evidence="4 5">
    <name type="scientific">Cytobacillus horneckiae</name>
    <dbReference type="NCBI Taxonomy" id="549687"/>
    <lineage>
        <taxon>Bacteria</taxon>
        <taxon>Bacillati</taxon>
        <taxon>Bacillota</taxon>
        <taxon>Bacilli</taxon>
        <taxon>Bacillales</taxon>
        <taxon>Bacillaceae</taxon>
        <taxon>Cytobacillus</taxon>
    </lineage>
</organism>
<dbReference type="InterPro" id="IPR036148">
    <property type="entry name" value="MmgE/PrpD_sf"/>
</dbReference>
<dbReference type="PANTHER" id="PTHR16943">
    <property type="entry name" value="2-METHYLCITRATE DEHYDRATASE-RELATED"/>
    <property type="match status" value="1"/>
</dbReference>
<dbReference type="InterPro" id="IPR045337">
    <property type="entry name" value="MmgE_PrpD_C"/>
</dbReference>
<reference evidence="4 5" key="1">
    <citation type="journal article" date="2010" name="Int. J. Syst. Evol. Microbiol.">
        <title>Bacillus horneckiae sp. nov., isolated from a spacecraft-assembly clean room.</title>
        <authorList>
            <person name="Vaishampayan P."/>
            <person name="Probst A."/>
            <person name="Krishnamurthi S."/>
            <person name="Ghosh S."/>
            <person name="Osman S."/>
            <person name="McDowall A."/>
            <person name="Ruckmani A."/>
            <person name="Mayilraj S."/>
            <person name="Venkateswaran K."/>
        </authorList>
    </citation>
    <scope>NUCLEOTIDE SEQUENCE [LARGE SCALE GENOMIC DNA]</scope>
    <source>
        <strain evidence="5">1PO1SC</strain>
    </source>
</reference>
<evidence type="ECO:0000259" key="3">
    <source>
        <dbReference type="Pfam" id="PF19305"/>
    </source>
</evidence>
<feature type="domain" description="MmgE/PrpD N-terminal" evidence="2">
    <location>
        <begin position="7"/>
        <end position="178"/>
    </location>
</feature>
<keyword evidence="5" id="KW-1185">Reference proteome</keyword>
<comment type="caution">
    <text evidence="4">The sequence shown here is derived from an EMBL/GenBank/DDBJ whole genome shotgun (WGS) entry which is preliminary data.</text>
</comment>
<dbReference type="Pfam" id="PF19305">
    <property type="entry name" value="MmgE_PrpD_C"/>
    <property type="match status" value="1"/>
</dbReference>
<proteinExistence type="inferred from homology"/>
<dbReference type="InterPro" id="IPR042188">
    <property type="entry name" value="MmgE/PrpD_sf_2"/>
</dbReference>
<evidence type="ECO:0000313" key="4">
    <source>
        <dbReference type="EMBL" id="PKG28345.1"/>
    </source>
</evidence>
<dbReference type="GO" id="GO:0016829">
    <property type="term" value="F:lyase activity"/>
    <property type="evidence" value="ECO:0007669"/>
    <property type="project" value="InterPro"/>
</dbReference>
<evidence type="ECO:0008006" key="6">
    <source>
        <dbReference type="Google" id="ProtNLM"/>
    </source>
</evidence>
<dbReference type="Proteomes" id="UP000233343">
    <property type="component" value="Unassembled WGS sequence"/>
</dbReference>
<evidence type="ECO:0000313" key="5">
    <source>
        <dbReference type="Proteomes" id="UP000233343"/>
    </source>
</evidence>
<dbReference type="SUPFAM" id="SSF103378">
    <property type="entry name" value="2-methylcitrate dehydratase PrpD"/>
    <property type="match status" value="1"/>
</dbReference>
<name>A0A2N0ZFR3_9BACI</name>
<feature type="domain" description="MmgE/PrpD C-terminal" evidence="3">
    <location>
        <begin position="267"/>
        <end position="418"/>
    </location>
</feature>
<dbReference type="Gene3D" id="3.30.1330.120">
    <property type="entry name" value="2-methylcitrate dehydratase PrpD"/>
    <property type="match status" value="1"/>
</dbReference>
<dbReference type="InterPro" id="IPR045336">
    <property type="entry name" value="MmgE_PrpD_N"/>
</dbReference>